<dbReference type="PROSITE" id="PS50887">
    <property type="entry name" value="GGDEF"/>
    <property type="match status" value="1"/>
</dbReference>
<feature type="modified residue" description="4-aspartylphosphate" evidence="3">
    <location>
        <position position="59"/>
    </location>
</feature>
<feature type="domain" description="Response regulatory" evidence="4">
    <location>
        <begin position="7"/>
        <end position="124"/>
    </location>
</feature>
<dbReference type="InterPro" id="IPR043128">
    <property type="entry name" value="Rev_trsase/Diguanyl_cyclase"/>
</dbReference>
<dbReference type="GO" id="GO:0043709">
    <property type="term" value="P:cell adhesion involved in single-species biofilm formation"/>
    <property type="evidence" value="ECO:0007669"/>
    <property type="project" value="TreeGrafter"/>
</dbReference>
<dbReference type="InterPro" id="IPR000160">
    <property type="entry name" value="GGDEF_dom"/>
</dbReference>
<keyword evidence="3" id="KW-0597">Phosphoprotein</keyword>
<evidence type="ECO:0000259" key="5">
    <source>
        <dbReference type="PROSITE" id="PS50887"/>
    </source>
</evidence>
<keyword evidence="6" id="KW-0548">Nucleotidyltransferase</keyword>
<dbReference type="EC" id="2.7.7.65" evidence="1"/>
<dbReference type="Pfam" id="PF00072">
    <property type="entry name" value="Response_reg"/>
    <property type="match status" value="1"/>
</dbReference>
<dbReference type="Proteomes" id="UP000318017">
    <property type="component" value="Chromosome"/>
</dbReference>
<gene>
    <name evidence="6" type="primary">ydeH_1</name>
    <name evidence="6" type="ORF">Q31a_12690</name>
</gene>
<dbReference type="SUPFAM" id="SSF55073">
    <property type="entry name" value="Nucleotide cyclase"/>
    <property type="match status" value="1"/>
</dbReference>
<dbReference type="CDD" id="cd00156">
    <property type="entry name" value="REC"/>
    <property type="match status" value="1"/>
</dbReference>
<dbReference type="SMART" id="SM00448">
    <property type="entry name" value="REC"/>
    <property type="match status" value="1"/>
</dbReference>
<accession>A0A518G2Z9</accession>
<dbReference type="GO" id="GO:0005886">
    <property type="term" value="C:plasma membrane"/>
    <property type="evidence" value="ECO:0007669"/>
    <property type="project" value="TreeGrafter"/>
</dbReference>
<evidence type="ECO:0000259" key="4">
    <source>
        <dbReference type="PROSITE" id="PS50110"/>
    </source>
</evidence>
<dbReference type="Gene3D" id="3.40.50.2300">
    <property type="match status" value="1"/>
</dbReference>
<sequence>MNITSLHVLLIEDDAEDSLLIERLLHRYPLVTITTQRVSSLQEAIQTIQQGDFDAALLDLGLPDSQGMDSLRQLHACDARLPIVVLSGVDDHAIALEAVASGAQDFISKHALSGGMLPRALFFAQKRQAKLLGLEAAADVDPLTGLKNRRNLQKAFLDLHTQDSSHVPLSAALLDVDHFKAVNDRYGHLAGDEVLRQLSQSMRNTAESPHQVFRYGGEEFVFLLQDPLAAAEQRIGELLQTIEDRSIHVREQILHVTVSAGITQVRDGDSFDAALLRADQALYRAKADGRNRLVSN</sequence>
<dbReference type="GO" id="GO:1902201">
    <property type="term" value="P:negative regulation of bacterial-type flagellum-dependent cell motility"/>
    <property type="evidence" value="ECO:0007669"/>
    <property type="project" value="TreeGrafter"/>
</dbReference>
<dbReference type="SMART" id="SM00267">
    <property type="entry name" value="GGDEF"/>
    <property type="match status" value="1"/>
</dbReference>
<proteinExistence type="predicted"/>
<dbReference type="PROSITE" id="PS50110">
    <property type="entry name" value="RESPONSE_REGULATORY"/>
    <property type="match status" value="1"/>
</dbReference>
<dbReference type="CDD" id="cd01949">
    <property type="entry name" value="GGDEF"/>
    <property type="match status" value="1"/>
</dbReference>
<dbReference type="InterPro" id="IPR029787">
    <property type="entry name" value="Nucleotide_cyclase"/>
</dbReference>
<keyword evidence="6" id="KW-0808">Transferase</keyword>
<evidence type="ECO:0000256" key="3">
    <source>
        <dbReference type="PROSITE-ProRule" id="PRU00169"/>
    </source>
</evidence>
<dbReference type="RefSeq" id="WP_145075372.1">
    <property type="nucleotide sequence ID" value="NZ_CP036298.1"/>
</dbReference>
<keyword evidence="7" id="KW-1185">Reference proteome</keyword>
<organism evidence="6 7">
    <name type="scientific">Aureliella helgolandensis</name>
    <dbReference type="NCBI Taxonomy" id="2527968"/>
    <lineage>
        <taxon>Bacteria</taxon>
        <taxon>Pseudomonadati</taxon>
        <taxon>Planctomycetota</taxon>
        <taxon>Planctomycetia</taxon>
        <taxon>Pirellulales</taxon>
        <taxon>Pirellulaceae</taxon>
        <taxon>Aureliella</taxon>
    </lineage>
</organism>
<dbReference type="InterPro" id="IPR050469">
    <property type="entry name" value="Diguanylate_Cyclase"/>
</dbReference>
<dbReference type="GO" id="GO:0052621">
    <property type="term" value="F:diguanylate cyclase activity"/>
    <property type="evidence" value="ECO:0007669"/>
    <property type="project" value="UniProtKB-EC"/>
</dbReference>
<dbReference type="EMBL" id="CP036298">
    <property type="protein sequence ID" value="QDV22976.1"/>
    <property type="molecule type" value="Genomic_DNA"/>
</dbReference>
<comment type="catalytic activity">
    <reaction evidence="2">
        <text>2 GTP = 3',3'-c-di-GMP + 2 diphosphate</text>
        <dbReference type="Rhea" id="RHEA:24898"/>
        <dbReference type="ChEBI" id="CHEBI:33019"/>
        <dbReference type="ChEBI" id="CHEBI:37565"/>
        <dbReference type="ChEBI" id="CHEBI:58805"/>
        <dbReference type="EC" id="2.7.7.65"/>
    </reaction>
</comment>
<evidence type="ECO:0000313" key="7">
    <source>
        <dbReference type="Proteomes" id="UP000318017"/>
    </source>
</evidence>
<dbReference type="PANTHER" id="PTHR45138:SF9">
    <property type="entry name" value="DIGUANYLATE CYCLASE DGCM-RELATED"/>
    <property type="match status" value="1"/>
</dbReference>
<reference evidence="6 7" key="1">
    <citation type="submission" date="2019-02" db="EMBL/GenBank/DDBJ databases">
        <title>Deep-cultivation of Planctomycetes and their phenomic and genomic characterization uncovers novel biology.</title>
        <authorList>
            <person name="Wiegand S."/>
            <person name="Jogler M."/>
            <person name="Boedeker C."/>
            <person name="Pinto D."/>
            <person name="Vollmers J."/>
            <person name="Rivas-Marin E."/>
            <person name="Kohn T."/>
            <person name="Peeters S.H."/>
            <person name="Heuer A."/>
            <person name="Rast P."/>
            <person name="Oberbeckmann S."/>
            <person name="Bunk B."/>
            <person name="Jeske O."/>
            <person name="Meyerdierks A."/>
            <person name="Storesund J.E."/>
            <person name="Kallscheuer N."/>
            <person name="Luecker S."/>
            <person name="Lage O.M."/>
            <person name="Pohl T."/>
            <person name="Merkel B.J."/>
            <person name="Hornburger P."/>
            <person name="Mueller R.-W."/>
            <person name="Bruemmer F."/>
            <person name="Labrenz M."/>
            <person name="Spormann A.M."/>
            <person name="Op den Camp H."/>
            <person name="Overmann J."/>
            <person name="Amann R."/>
            <person name="Jetten M.S.M."/>
            <person name="Mascher T."/>
            <person name="Medema M.H."/>
            <person name="Devos D.P."/>
            <person name="Kaster A.-K."/>
            <person name="Ovreas L."/>
            <person name="Rohde M."/>
            <person name="Galperin M.Y."/>
            <person name="Jogler C."/>
        </authorList>
    </citation>
    <scope>NUCLEOTIDE SEQUENCE [LARGE SCALE GENOMIC DNA]</scope>
    <source>
        <strain evidence="6 7">Q31a</strain>
    </source>
</reference>
<dbReference type="Gene3D" id="3.30.70.270">
    <property type="match status" value="1"/>
</dbReference>
<dbReference type="PANTHER" id="PTHR45138">
    <property type="entry name" value="REGULATORY COMPONENTS OF SENSORY TRANSDUCTION SYSTEM"/>
    <property type="match status" value="1"/>
</dbReference>
<name>A0A518G2Z9_9BACT</name>
<dbReference type="KEGG" id="ahel:Q31a_12690"/>
<evidence type="ECO:0000256" key="2">
    <source>
        <dbReference type="ARBA" id="ARBA00034247"/>
    </source>
</evidence>
<dbReference type="SUPFAM" id="SSF52172">
    <property type="entry name" value="CheY-like"/>
    <property type="match status" value="1"/>
</dbReference>
<protein>
    <recommendedName>
        <fullName evidence="1">diguanylate cyclase</fullName>
        <ecNumber evidence="1">2.7.7.65</ecNumber>
    </recommendedName>
</protein>
<dbReference type="InterPro" id="IPR011006">
    <property type="entry name" value="CheY-like_superfamily"/>
</dbReference>
<dbReference type="Pfam" id="PF00990">
    <property type="entry name" value="GGDEF"/>
    <property type="match status" value="1"/>
</dbReference>
<dbReference type="GO" id="GO:0000160">
    <property type="term" value="P:phosphorelay signal transduction system"/>
    <property type="evidence" value="ECO:0007669"/>
    <property type="project" value="InterPro"/>
</dbReference>
<dbReference type="AlphaFoldDB" id="A0A518G2Z9"/>
<evidence type="ECO:0000256" key="1">
    <source>
        <dbReference type="ARBA" id="ARBA00012528"/>
    </source>
</evidence>
<dbReference type="FunFam" id="3.30.70.270:FF:000001">
    <property type="entry name" value="Diguanylate cyclase domain protein"/>
    <property type="match status" value="1"/>
</dbReference>
<dbReference type="OrthoDB" id="244535at2"/>
<feature type="domain" description="GGDEF" evidence="5">
    <location>
        <begin position="167"/>
        <end position="296"/>
    </location>
</feature>
<dbReference type="NCBIfam" id="TIGR00254">
    <property type="entry name" value="GGDEF"/>
    <property type="match status" value="1"/>
</dbReference>
<evidence type="ECO:0000313" key="6">
    <source>
        <dbReference type="EMBL" id="QDV22976.1"/>
    </source>
</evidence>
<dbReference type="InterPro" id="IPR001789">
    <property type="entry name" value="Sig_transdc_resp-reg_receiver"/>
</dbReference>